<proteinExistence type="predicted"/>
<keyword evidence="4" id="KW-0175">Coiled coil</keyword>
<feature type="region of interest" description="Disordered" evidence="5">
    <location>
        <begin position="256"/>
        <end position="282"/>
    </location>
</feature>
<dbReference type="OrthoDB" id="194358at2759"/>
<dbReference type="GO" id="GO:0045944">
    <property type="term" value="P:positive regulation of transcription by RNA polymerase II"/>
    <property type="evidence" value="ECO:0007669"/>
    <property type="project" value="TreeGrafter"/>
</dbReference>
<dbReference type="PANTHER" id="PTHR24193:SF122">
    <property type="entry name" value="ANKYRIN REPEAT DOMAIN-CONTAINING PROTEIN 23"/>
    <property type="match status" value="1"/>
</dbReference>
<feature type="repeat" description="ANK" evidence="3">
    <location>
        <begin position="300"/>
        <end position="332"/>
    </location>
</feature>
<evidence type="ECO:0000256" key="1">
    <source>
        <dbReference type="ARBA" id="ARBA00022737"/>
    </source>
</evidence>
<dbReference type="EMBL" id="CAJNDS010002367">
    <property type="protein sequence ID" value="CAE7451203.1"/>
    <property type="molecule type" value="Genomic_DNA"/>
</dbReference>
<dbReference type="PROSITE" id="PS50297">
    <property type="entry name" value="ANK_REP_REGION"/>
    <property type="match status" value="3"/>
</dbReference>
<protein>
    <submittedName>
        <fullName evidence="6">Ank3 protein</fullName>
    </submittedName>
</protein>
<reference evidence="6" key="1">
    <citation type="submission" date="2021-02" db="EMBL/GenBank/DDBJ databases">
        <authorList>
            <person name="Dougan E. K."/>
            <person name="Rhodes N."/>
            <person name="Thang M."/>
            <person name="Chan C."/>
        </authorList>
    </citation>
    <scope>NUCLEOTIDE SEQUENCE</scope>
</reference>
<gene>
    <name evidence="6" type="primary">Ank3</name>
    <name evidence="6" type="ORF">SNAT2548_LOCUS24695</name>
</gene>
<feature type="repeat" description="ANK" evidence="3">
    <location>
        <begin position="333"/>
        <end position="365"/>
    </location>
</feature>
<name>A0A812RPT9_9DINO</name>
<keyword evidence="1" id="KW-0677">Repeat</keyword>
<dbReference type="AlphaFoldDB" id="A0A812RPT9"/>
<feature type="compositionally biased region" description="Polar residues" evidence="5">
    <location>
        <begin position="272"/>
        <end position="282"/>
    </location>
</feature>
<evidence type="ECO:0000313" key="7">
    <source>
        <dbReference type="Proteomes" id="UP000604046"/>
    </source>
</evidence>
<feature type="compositionally biased region" description="Polar residues" evidence="5">
    <location>
        <begin position="1002"/>
        <end position="1011"/>
    </location>
</feature>
<feature type="coiled-coil region" evidence="4">
    <location>
        <begin position="583"/>
        <end position="617"/>
    </location>
</feature>
<dbReference type="SMART" id="SM00248">
    <property type="entry name" value="ANK"/>
    <property type="match status" value="6"/>
</dbReference>
<dbReference type="Pfam" id="PF00023">
    <property type="entry name" value="Ank"/>
    <property type="match status" value="3"/>
</dbReference>
<dbReference type="PROSITE" id="PS50088">
    <property type="entry name" value="ANK_REPEAT"/>
    <property type="match status" value="3"/>
</dbReference>
<comment type="caution">
    <text evidence="6">The sequence shown here is derived from an EMBL/GenBank/DDBJ whole genome shotgun (WGS) entry which is preliminary data.</text>
</comment>
<dbReference type="InterPro" id="IPR036770">
    <property type="entry name" value="Ankyrin_rpt-contain_sf"/>
</dbReference>
<dbReference type="PANTHER" id="PTHR24193">
    <property type="entry name" value="ANKYRIN REPEAT PROTEIN"/>
    <property type="match status" value="1"/>
</dbReference>
<dbReference type="SUPFAM" id="SSF48403">
    <property type="entry name" value="Ankyrin repeat"/>
    <property type="match status" value="1"/>
</dbReference>
<feature type="repeat" description="ANK" evidence="3">
    <location>
        <begin position="366"/>
        <end position="398"/>
    </location>
</feature>
<feature type="region of interest" description="Disordered" evidence="5">
    <location>
        <begin position="977"/>
        <end position="1011"/>
    </location>
</feature>
<dbReference type="InterPro" id="IPR002110">
    <property type="entry name" value="Ankyrin_rpt"/>
</dbReference>
<evidence type="ECO:0000256" key="2">
    <source>
        <dbReference type="ARBA" id="ARBA00023043"/>
    </source>
</evidence>
<dbReference type="Proteomes" id="UP000604046">
    <property type="component" value="Unassembled WGS sequence"/>
</dbReference>
<dbReference type="Pfam" id="PF12796">
    <property type="entry name" value="Ank_2"/>
    <property type="match status" value="1"/>
</dbReference>
<evidence type="ECO:0000256" key="3">
    <source>
        <dbReference type="PROSITE-ProRule" id="PRU00023"/>
    </source>
</evidence>
<dbReference type="GO" id="GO:0000976">
    <property type="term" value="F:transcription cis-regulatory region binding"/>
    <property type="evidence" value="ECO:0007669"/>
    <property type="project" value="TreeGrafter"/>
</dbReference>
<organism evidence="6 7">
    <name type="scientific">Symbiodinium natans</name>
    <dbReference type="NCBI Taxonomy" id="878477"/>
    <lineage>
        <taxon>Eukaryota</taxon>
        <taxon>Sar</taxon>
        <taxon>Alveolata</taxon>
        <taxon>Dinophyceae</taxon>
        <taxon>Suessiales</taxon>
        <taxon>Symbiodiniaceae</taxon>
        <taxon>Symbiodinium</taxon>
    </lineage>
</organism>
<sequence length="1011" mass="107950">MAVGDGQMLHGNGSDSAQKLPSDMQLKAAFHAEEAEIHCMASPSEDLDGEEATPWEWESVSEAGCPVVLQVVLCDPSLCCSRCAESHPAAASCPSAHRGARHPFAPAQVGDSDSWDSWGRRGILQEEVPAPPEVWDLEACQEFRDGLRRQVKPGVESVRSTSSDGSCQGRTQWRHLLTPISSPFSLACSDSSPEWLQAEPQPAVEVVEVAADAEIAEVASCSGNACDAWTEESPVSAVHVDPHLHAAECAELGEQLNQTKPRSVHSMETGIAGSSDTNSPGKSSLIPVASLARTSLISSKGVTPLHVAAELGSTDVVHNLLKSGAAVDAATSDGFTPLHGAANMGCAETVASLISARADVSVPAIDGSTALHGAARHGHTETVVLLLEKGSVLDAADHNGGFTPLHDAAHALVQLLLKSRANPTAVASGNTTPLDLAAYAGHLDVVRELLVARAWPTPDARTVLSPLRLAAHAKHPQVLRLLLTHLRETTTGLKGFDCRCCTLLLDAPAADRHLTKNAAFTAGCRMARMQVPFLWWMAWAMACQPEEIRRAEVLMRKCEIRDGGHSCATSLQRTSSAGSVADSAAGVERSNALEEENQRLREELARYQADALTVRRRPMAAIAGGGFRGAGPQRQCMCEDLKVKLARMAAALSGSPAQLRIRPRLWLMPYASSSPPWVQCLLPPPAFKLPRTPMSFDRCRGLGRVSRGFGSTRPRAIGTPRSRSCGFAACWQSQKAPEQVSLNELDLSLDEAWAAEAMAVQEVLRGRHWQQLQQWPADRRCGGGSDPLLSTDRLPKSLKSAFDLEGVRLTKAQAAGLGVAMMLPGSTVLAMGGVGCALLLNSSQRAAGGADADQDRWQALQETWLKHAHTLLRRKTCPIEVRYADGAGPAVIKVTLYALRDVLCALPVGSLGTWGGGGTGGESVARLARGESCRLRPVTDQDLFRLRVYRPAPLLDVVLHDGVQVRRGDRLRVEVSTSGEASVYSDAPGLQRPSIDDPVMEQEQNSPPALD</sequence>
<keyword evidence="7" id="KW-1185">Reference proteome</keyword>
<keyword evidence="2 3" id="KW-0040">ANK repeat</keyword>
<accession>A0A812RPT9</accession>
<evidence type="ECO:0000256" key="4">
    <source>
        <dbReference type="SAM" id="Coils"/>
    </source>
</evidence>
<dbReference type="Gene3D" id="1.25.40.20">
    <property type="entry name" value="Ankyrin repeat-containing domain"/>
    <property type="match status" value="2"/>
</dbReference>
<evidence type="ECO:0000256" key="5">
    <source>
        <dbReference type="SAM" id="MobiDB-lite"/>
    </source>
</evidence>
<dbReference type="GO" id="GO:0005634">
    <property type="term" value="C:nucleus"/>
    <property type="evidence" value="ECO:0007669"/>
    <property type="project" value="TreeGrafter"/>
</dbReference>
<dbReference type="InterPro" id="IPR050663">
    <property type="entry name" value="Ankyrin-SOCS_Box"/>
</dbReference>
<evidence type="ECO:0000313" key="6">
    <source>
        <dbReference type="EMBL" id="CAE7451203.1"/>
    </source>
</evidence>